<name>A0A3E2BPI0_9BACT</name>
<gene>
    <name evidence="1" type="ORF">OP8BY_1286</name>
</gene>
<comment type="caution">
    <text evidence="1">The sequence shown here is derived from an EMBL/GenBank/DDBJ whole genome shotgun (WGS) entry which is preliminary data.</text>
</comment>
<dbReference type="Proteomes" id="UP000257323">
    <property type="component" value="Unassembled WGS sequence"/>
</dbReference>
<dbReference type="AlphaFoldDB" id="A0A3E2BPI0"/>
<organism evidence="1 2">
    <name type="scientific">Candidatus Saccharicenans subterraneus</name>
    <dbReference type="NCBI Taxonomy" id="2508984"/>
    <lineage>
        <taxon>Bacteria</taxon>
        <taxon>Candidatus Aminicenantota</taxon>
        <taxon>Candidatus Aminicenantia</taxon>
        <taxon>Candidatus Aminicenantales</taxon>
        <taxon>Candidatus Saccharicenantaceae</taxon>
        <taxon>Candidatus Saccharicenans</taxon>
    </lineage>
</organism>
<reference evidence="1 2" key="1">
    <citation type="submission" date="2018-08" db="EMBL/GenBank/DDBJ databases">
        <title>Genome analysis of the thermophilic bacterium of the candidate phylum Aminicenantes from deep subsurface aquifer revealed its physiology and ecological role.</title>
        <authorList>
            <person name="Kadnikov V.V."/>
            <person name="Mardanov A.V."/>
            <person name="Beletsky A.V."/>
            <person name="Karnachuk O.V."/>
            <person name="Ravin N.V."/>
        </authorList>
    </citation>
    <scope>NUCLEOTIDE SEQUENCE [LARGE SCALE GENOMIC DNA]</scope>
    <source>
        <strain evidence="1">BY38</strain>
    </source>
</reference>
<dbReference type="EMBL" id="QUAH01000002">
    <property type="protein sequence ID" value="RFT16673.1"/>
    <property type="molecule type" value="Genomic_DNA"/>
</dbReference>
<accession>A0A3E2BPI0</accession>
<protein>
    <submittedName>
        <fullName evidence="1">Uncharacterized protein</fullName>
    </submittedName>
</protein>
<evidence type="ECO:0000313" key="1">
    <source>
        <dbReference type="EMBL" id="RFT16673.1"/>
    </source>
</evidence>
<sequence length="52" mass="5646">MFYDRMSSTGLIYHKPAGGLKKERPLPVNPEAALSLTAEVISYQYMSLGGVG</sequence>
<evidence type="ECO:0000313" key="2">
    <source>
        <dbReference type="Proteomes" id="UP000257323"/>
    </source>
</evidence>
<proteinExistence type="predicted"/>